<dbReference type="Proteomes" id="UP000027920">
    <property type="component" value="Unassembled WGS sequence"/>
</dbReference>
<dbReference type="GO" id="GO:0016705">
    <property type="term" value="F:oxidoreductase activity, acting on paired donors, with incorporation or reduction of molecular oxygen"/>
    <property type="evidence" value="ECO:0007669"/>
    <property type="project" value="InterPro"/>
</dbReference>
<comment type="similarity">
    <text evidence="2 7">Belongs to the cytochrome P450 family.</text>
</comment>
<dbReference type="GO" id="GO:0005506">
    <property type="term" value="F:iron ion binding"/>
    <property type="evidence" value="ECO:0007669"/>
    <property type="project" value="InterPro"/>
</dbReference>
<dbReference type="VEuPathDB" id="FungiDB:A1O9_06625"/>
<evidence type="ECO:0000256" key="1">
    <source>
        <dbReference type="ARBA" id="ARBA00001971"/>
    </source>
</evidence>
<keyword evidence="4 7" id="KW-0560">Oxidoreductase</keyword>
<keyword evidence="10" id="KW-1185">Reference proteome</keyword>
<accession>A0A072PEZ8</accession>
<dbReference type="CDD" id="cd11060">
    <property type="entry name" value="CYP57A1-like"/>
    <property type="match status" value="1"/>
</dbReference>
<dbReference type="InterPro" id="IPR017972">
    <property type="entry name" value="Cyt_P450_CS"/>
</dbReference>
<evidence type="ECO:0000256" key="5">
    <source>
        <dbReference type="ARBA" id="ARBA00023004"/>
    </source>
</evidence>
<dbReference type="PRINTS" id="PR00463">
    <property type="entry name" value="EP450I"/>
</dbReference>
<evidence type="ECO:0000256" key="3">
    <source>
        <dbReference type="ARBA" id="ARBA00022723"/>
    </source>
</evidence>
<proteinExistence type="inferred from homology"/>
<feature type="transmembrane region" description="Helical" evidence="8">
    <location>
        <begin position="12"/>
        <end position="33"/>
    </location>
</feature>
<dbReference type="InterPro" id="IPR036396">
    <property type="entry name" value="Cyt_P450_sf"/>
</dbReference>
<dbReference type="RefSeq" id="XP_013261289.1">
    <property type="nucleotide sequence ID" value="XM_013405835.1"/>
</dbReference>
<evidence type="ECO:0000256" key="2">
    <source>
        <dbReference type="ARBA" id="ARBA00010617"/>
    </source>
</evidence>
<dbReference type="GO" id="GO:0020037">
    <property type="term" value="F:heme binding"/>
    <property type="evidence" value="ECO:0007669"/>
    <property type="project" value="InterPro"/>
</dbReference>
<dbReference type="HOGENOM" id="CLU_001570_14_0_1"/>
<dbReference type="InterPro" id="IPR001128">
    <property type="entry name" value="Cyt_P450"/>
</dbReference>
<evidence type="ECO:0000313" key="10">
    <source>
        <dbReference type="Proteomes" id="UP000027920"/>
    </source>
</evidence>
<protein>
    <recommendedName>
        <fullName evidence="11">Cytochrome P450 oxidoreductase</fullName>
    </recommendedName>
</protein>
<organism evidence="9 10">
    <name type="scientific">Exophiala aquamarina CBS 119918</name>
    <dbReference type="NCBI Taxonomy" id="1182545"/>
    <lineage>
        <taxon>Eukaryota</taxon>
        <taxon>Fungi</taxon>
        <taxon>Dikarya</taxon>
        <taxon>Ascomycota</taxon>
        <taxon>Pezizomycotina</taxon>
        <taxon>Eurotiomycetes</taxon>
        <taxon>Chaetothyriomycetidae</taxon>
        <taxon>Chaetothyriales</taxon>
        <taxon>Herpotrichiellaceae</taxon>
        <taxon>Exophiala</taxon>
    </lineage>
</organism>
<dbReference type="OrthoDB" id="3934656at2759"/>
<dbReference type="Gene3D" id="1.10.630.10">
    <property type="entry name" value="Cytochrome P450"/>
    <property type="match status" value="1"/>
</dbReference>
<comment type="caution">
    <text evidence="9">The sequence shown here is derived from an EMBL/GenBank/DDBJ whole genome shotgun (WGS) entry which is preliminary data.</text>
</comment>
<dbReference type="InterPro" id="IPR002401">
    <property type="entry name" value="Cyt_P450_E_grp-I"/>
</dbReference>
<dbReference type="PRINTS" id="PR00385">
    <property type="entry name" value="P450"/>
</dbReference>
<evidence type="ECO:0000313" key="9">
    <source>
        <dbReference type="EMBL" id="KEF58699.1"/>
    </source>
</evidence>
<evidence type="ECO:0000256" key="8">
    <source>
        <dbReference type="SAM" id="Phobius"/>
    </source>
</evidence>
<evidence type="ECO:0000256" key="7">
    <source>
        <dbReference type="RuleBase" id="RU000461"/>
    </source>
</evidence>
<keyword evidence="3 6" id="KW-0479">Metal-binding</keyword>
<comment type="cofactor">
    <cofactor evidence="1 6">
        <name>heme</name>
        <dbReference type="ChEBI" id="CHEBI:30413"/>
    </cofactor>
</comment>
<sequence>MPEGLWRSSNSMNLISLEGLGYLLALLFSILTVRSIKRRYFSALYAIPGPFTASITRAWRLKEVYYGHVEKTELKLHEVHGPLVRTGPDEVVTNDLKAIQLLYGIGSKFPKTDFYRLFGIPDVYGVHQFSALPNALHKRLVRFTAAAFSMTSIVELEPLVDSSVEFFVRRIKEIGFNDTPMNMVEWFQWYAFDVIGELTFSTRYGFMEEAKDVGDSTKILDMFQAYVSFVGQAFSYHWLLLGSPLFSLIFTPPSGIIGEMAVREVQARQGRSSDRRDMLSRFLKEHEKNPSDFTMDDVYRNGAMTIGGGSDTTGIALASTLYHLLKSPETYKRLREEIDKAIDDNRLSKPAKLRETQSLSYLQAVIKEGMRIHPSVAFILPRHVPQGGCTIAGKFLPAGTRVGMNPYVVHRNREIFGEDADVFRPERWLERDEKDMNRYMLQFGQGSRICAGRHISIMEMNKALVELIRNFNIELADPKFKLITTTRWFMKPDALPCIFKPRTDA</sequence>
<name>A0A072PEZ8_9EURO</name>
<feature type="binding site" description="axial binding residue" evidence="6">
    <location>
        <position position="450"/>
    </location>
    <ligand>
        <name>heme</name>
        <dbReference type="ChEBI" id="CHEBI:30413"/>
    </ligand>
    <ligandPart>
        <name>Fe</name>
        <dbReference type="ChEBI" id="CHEBI:18248"/>
    </ligandPart>
</feature>
<keyword evidence="7" id="KW-0503">Monooxygenase</keyword>
<dbReference type="InterPro" id="IPR050121">
    <property type="entry name" value="Cytochrome_P450_monoxygenase"/>
</dbReference>
<keyword evidence="8" id="KW-0812">Transmembrane</keyword>
<keyword evidence="8" id="KW-1133">Transmembrane helix</keyword>
<keyword evidence="5 6" id="KW-0408">Iron</keyword>
<dbReference type="SUPFAM" id="SSF48264">
    <property type="entry name" value="Cytochrome P450"/>
    <property type="match status" value="1"/>
</dbReference>
<evidence type="ECO:0000256" key="4">
    <source>
        <dbReference type="ARBA" id="ARBA00023002"/>
    </source>
</evidence>
<dbReference type="PROSITE" id="PS00086">
    <property type="entry name" value="CYTOCHROME_P450"/>
    <property type="match status" value="1"/>
</dbReference>
<dbReference type="PANTHER" id="PTHR24305">
    <property type="entry name" value="CYTOCHROME P450"/>
    <property type="match status" value="1"/>
</dbReference>
<keyword evidence="6 7" id="KW-0349">Heme</keyword>
<evidence type="ECO:0000256" key="6">
    <source>
        <dbReference type="PIRSR" id="PIRSR602401-1"/>
    </source>
</evidence>
<evidence type="ECO:0008006" key="11">
    <source>
        <dbReference type="Google" id="ProtNLM"/>
    </source>
</evidence>
<dbReference type="AlphaFoldDB" id="A0A072PEZ8"/>
<dbReference type="PANTHER" id="PTHR24305:SF232">
    <property type="entry name" value="P450, PUTATIVE (EUROFUNG)-RELATED"/>
    <property type="match status" value="1"/>
</dbReference>
<dbReference type="Pfam" id="PF00067">
    <property type="entry name" value="p450"/>
    <property type="match status" value="1"/>
</dbReference>
<dbReference type="EMBL" id="AMGV01000004">
    <property type="protein sequence ID" value="KEF58699.1"/>
    <property type="molecule type" value="Genomic_DNA"/>
</dbReference>
<gene>
    <name evidence="9" type="ORF">A1O9_06625</name>
</gene>
<dbReference type="GO" id="GO:0004497">
    <property type="term" value="F:monooxygenase activity"/>
    <property type="evidence" value="ECO:0007669"/>
    <property type="project" value="UniProtKB-KW"/>
</dbReference>
<dbReference type="STRING" id="1182545.A0A072PEZ8"/>
<keyword evidence="8" id="KW-0472">Membrane</keyword>
<dbReference type="GeneID" id="25281542"/>
<reference evidence="9 10" key="1">
    <citation type="submission" date="2013-03" db="EMBL/GenBank/DDBJ databases">
        <title>The Genome Sequence of Exophiala aquamarina CBS 119918.</title>
        <authorList>
            <consortium name="The Broad Institute Genomics Platform"/>
            <person name="Cuomo C."/>
            <person name="de Hoog S."/>
            <person name="Gorbushina A."/>
            <person name="Walker B."/>
            <person name="Young S.K."/>
            <person name="Zeng Q."/>
            <person name="Gargeya S."/>
            <person name="Fitzgerald M."/>
            <person name="Haas B."/>
            <person name="Abouelleil A."/>
            <person name="Allen A.W."/>
            <person name="Alvarado L."/>
            <person name="Arachchi H.M."/>
            <person name="Berlin A.M."/>
            <person name="Chapman S.B."/>
            <person name="Gainer-Dewar J."/>
            <person name="Goldberg J."/>
            <person name="Griggs A."/>
            <person name="Gujja S."/>
            <person name="Hansen M."/>
            <person name="Howarth C."/>
            <person name="Imamovic A."/>
            <person name="Ireland A."/>
            <person name="Larimer J."/>
            <person name="McCowan C."/>
            <person name="Murphy C."/>
            <person name="Pearson M."/>
            <person name="Poon T.W."/>
            <person name="Priest M."/>
            <person name="Roberts A."/>
            <person name="Saif S."/>
            <person name="Shea T."/>
            <person name="Sisk P."/>
            <person name="Sykes S."/>
            <person name="Wortman J."/>
            <person name="Nusbaum C."/>
            <person name="Birren B."/>
        </authorList>
    </citation>
    <scope>NUCLEOTIDE SEQUENCE [LARGE SCALE GENOMIC DNA]</scope>
    <source>
        <strain evidence="9 10">CBS 119918</strain>
    </source>
</reference>